<feature type="transmembrane region" description="Helical" evidence="7">
    <location>
        <begin position="263"/>
        <end position="289"/>
    </location>
</feature>
<evidence type="ECO:0000313" key="10">
    <source>
        <dbReference type="Proteomes" id="UP000609849"/>
    </source>
</evidence>
<feature type="transmembrane region" description="Helical" evidence="7">
    <location>
        <begin position="27"/>
        <end position="51"/>
    </location>
</feature>
<keyword evidence="2" id="KW-1003">Cell membrane</keyword>
<keyword evidence="10" id="KW-1185">Reference proteome</keyword>
<dbReference type="PANTHER" id="PTHR30572">
    <property type="entry name" value="MEMBRANE COMPONENT OF TRANSPORTER-RELATED"/>
    <property type="match status" value="1"/>
</dbReference>
<evidence type="ECO:0000256" key="5">
    <source>
        <dbReference type="ARBA" id="ARBA00023136"/>
    </source>
</evidence>
<gene>
    <name evidence="9" type="ORF">H8923_08215</name>
</gene>
<sequence length="837" mass="93281">MKFENNNKEIIKRITNRTLKTNKIRNTFAIMAIVLTTFMISSVFSIGISFAKNYKTMNIRLQGTTANVVLSNPTDNQIEKIKSLDLSDSIGYEINAGKVSLDSLNENRTKISIKYLSKENFEKQVKPSISDIKGNYPTKENEIMASKKALEFLGESEAKIGDKIKVPCNINGKIINKEFILSGYYTNYALVQDSGYLFVSEKFVNANSLSLEDNGLLYLSLKPKDKSTAPDILEKEVSLNKNQEFSFSYGISNDLSDTVLSTMAIIVIISLFIVLSGYLLIYNILYIAVNKDITFYGMLKTIGTSPKQIKKIVKGQALKLSLIGIPLGLLLGAIVSFLIVPLAMGTLFAGTEASAMPRDVSFNPIIFIGAGIFSLVTVMISCKKPAKIAGNISPIEALRYSGSTLKNQKKNRRTTKGSKLYKMAWYNVFREKKRAIIVFLSLFMGIITFLSVNTFLNSISVENYIDRYVKNDFLIQSVEGNDDKIDSDFINKIKDMKGVNSISLSKSSNLQLDMSKDVLLPALENIYERFGNTKEDLNEYLNAVSEDPSLLQASVIGIDDNLIERLNEELEDKIDVEEFKKGNVAIADSWYYPENYKSIKGDVTIRNSKDNKSKTFNMNVVGDTSELLPPGLDAPLGIPTIYISNSALEKLDNDAVNYILNINVNKKYESKINKDLKALSKARGLWFESKSEKTEEFNKSQMVMNILGGGIAVILILIGILNFINVMITGVNIRLKEFAIMESIGMTKKQIKMMLTYEGLYYALITTGFILTLGIGIIYGIGELSKNIADYAAFVFPTTALVVLIIVILTVCLITPAIVFKVSTKKSVTERLREIEN</sequence>
<evidence type="ECO:0000256" key="3">
    <source>
        <dbReference type="ARBA" id="ARBA00022692"/>
    </source>
</evidence>
<dbReference type="EMBL" id="JACRWE010000003">
    <property type="protein sequence ID" value="MBC5996742.1"/>
    <property type="molecule type" value="Genomic_DNA"/>
</dbReference>
<dbReference type="InterPro" id="IPR003838">
    <property type="entry name" value="ABC3_permease_C"/>
</dbReference>
<evidence type="ECO:0000256" key="1">
    <source>
        <dbReference type="ARBA" id="ARBA00004651"/>
    </source>
</evidence>
<feature type="domain" description="ABC3 transporter permease C-terminal" evidence="8">
    <location>
        <begin position="711"/>
        <end position="827"/>
    </location>
</feature>
<evidence type="ECO:0000256" key="2">
    <source>
        <dbReference type="ARBA" id="ARBA00022475"/>
    </source>
</evidence>
<evidence type="ECO:0000256" key="4">
    <source>
        <dbReference type="ARBA" id="ARBA00022989"/>
    </source>
</evidence>
<dbReference type="PANTHER" id="PTHR30572:SF4">
    <property type="entry name" value="ABC TRANSPORTER PERMEASE YTRF"/>
    <property type="match status" value="1"/>
</dbReference>
<evidence type="ECO:0000259" key="8">
    <source>
        <dbReference type="Pfam" id="PF02687"/>
    </source>
</evidence>
<dbReference type="Proteomes" id="UP000609849">
    <property type="component" value="Unassembled WGS sequence"/>
</dbReference>
<dbReference type="Pfam" id="PF02687">
    <property type="entry name" value="FtsX"/>
    <property type="match status" value="2"/>
</dbReference>
<name>A0ABR7JPR2_9FIRM</name>
<feature type="transmembrane region" description="Helical" evidence="7">
    <location>
        <begin position="364"/>
        <end position="382"/>
    </location>
</feature>
<proteinExistence type="inferred from homology"/>
<reference evidence="9 10" key="1">
    <citation type="submission" date="2020-08" db="EMBL/GenBank/DDBJ databases">
        <authorList>
            <person name="Liu C."/>
            <person name="Sun Q."/>
        </authorList>
    </citation>
    <scope>NUCLEOTIDE SEQUENCE [LARGE SCALE GENOMIC DNA]</scope>
    <source>
        <strain evidence="9 10">NSJ-18</strain>
    </source>
</reference>
<keyword evidence="5 7" id="KW-0472">Membrane</keyword>
<evidence type="ECO:0000256" key="7">
    <source>
        <dbReference type="SAM" id="Phobius"/>
    </source>
</evidence>
<comment type="similarity">
    <text evidence="6">Belongs to the ABC-4 integral membrane protein family.</text>
</comment>
<feature type="transmembrane region" description="Helical" evidence="7">
    <location>
        <begin position="794"/>
        <end position="820"/>
    </location>
</feature>
<feature type="transmembrane region" description="Helical" evidence="7">
    <location>
        <begin position="320"/>
        <end position="344"/>
    </location>
</feature>
<feature type="transmembrane region" description="Helical" evidence="7">
    <location>
        <begin position="435"/>
        <end position="456"/>
    </location>
</feature>
<keyword evidence="3 7" id="KW-0812">Transmembrane</keyword>
<keyword evidence="4 7" id="KW-1133">Transmembrane helix</keyword>
<evidence type="ECO:0000313" key="9">
    <source>
        <dbReference type="EMBL" id="MBC5996742.1"/>
    </source>
</evidence>
<comment type="subcellular location">
    <subcellularLocation>
        <location evidence="1">Cell membrane</location>
        <topology evidence="1">Multi-pass membrane protein</topology>
    </subcellularLocation>
</comment>
<accession>A0ABR7JPR2</accession>
<feature type="transmembrane region" description="Helical" evidence="7">
    <location>
        <begin position="702"/>
        <end position="724"/>
    </location>
</feature>
<dbReference type="InterPro" id="IPR050250">
    <property type="entry name" value="Macrolide_Exporter_MacB"/>
</dbReference>
<dbReference type="RefSeq" id="WP_153971295.1">
    <property type="nucleotide sequence ID" value="NZ_JACRWE010000003.1"/>
</dbReference>
<dbReference type="InterPro" id="IPR023298">
    <property type="entry name" value="ATPase_P-typ_TM_dom_sf"/>
</dbReference>
<feature type="transmembrane region" description="Helical" evidence="7">
    <location>
        <begin position="759"/>
        <end position="782"/>
    </location>
</feature>
<protein>
    <submittedName>
        <fullName evidence="9">ABC transporter permease</fullName>
    </submittedName>
</protein>
<organism evidence="9 10">
    <name type="scientific">Romboutsia faecis</name>
    <dbReference type="NCBI Taxonomy" id="2764597"/>
    <lineage>
        <taxon>Bacteria</taxon>
        <taxon>Bacillati</taxon>
        <taxon>Bacillota</taxon>
        <taxon>Clostridia</taxon>
        <taxon>Peptostreptococcales</taxon>
        <taxon>Peptostreptococcaceae</taxon>
        <taxon>Romboutsia</taxon>
    </lineage>
</organism>
<evidence type="ECO:0000256" key="6">
    <source>
        <dbReference type="ARBA" id="ARBA00038076"/>
    </source>
</evidence>
<dbReference type="SUPFAM" id="SSF81665">
    <property type="entry name" value="Calcium ATPase, transmembrane domain M"/>
    <property type="match status" value="1"/>
</dbReference>
<comment type="caution">
    <text evidence="9">The sequence shown here is derived from an EMBL/GenBank/DDBJ whole genome shotgun (WGS) entry which is preliminary data.</text>
</comment>
<feature type="domain" description="ABC3 transporter permease C-terminal" evidence="8">
    <location>
        <begin position="268"/>
        <end position="393"/>
    </location>
</feature>